<dbReference type="InterPro" id="IPR036915">
    <property type="entry name" value="Cyclin-like_sf"/>
</dbReference>
<dbReference type="InterPro" id="IPR000812">
    <property type="entry name" value="TFIIB"/>
</dbReference>
<dbReference type="SUPFAM" id="SSF47954">
    <property type="entry name" value="Cyclin-like"/>
    <property type="match status" value="1"/>
</dbReference>
<keyword evidence="4" id="KW-0805">Transcription regulation</keyword>
<dbReference type="GO" id="GO:0070897">
    <property type="term" value="P:transcription preinitiation complex assembly"/>
    <property type="evidence" value="ECO:0007669"/>
    <property type="project" value="InterPro"/>
</dbReference>
<organism evidence="7">
    <name type="scientific">marine sediment metagenome</name>
    <dbReference type="NCBI Taxonomy" id="412755"/>
    <lineage>
        <taxon>unclassified sequences</taxon>
        <taxon>metagenomes</taxon>
        <taxon>ecological metagenomes</taxon>
    </lineage>
</organism>
<keyword evidence="5" id="KW-0804">Transcription</keyword>
<dbReference type="GO" id="GO:0017025">
    <property type="term" value="F:TBP-class protein binding"/>
    <property type="evidence" value="ECO:0007669"/>
    <property type="project" value="InterPro"/>
</dbReference>
<dbReference type="PROSITE" id="PS00782">
    <property type="entry name" value="TFIIB"/>
    <property type="match status" value="1"/>
</dbReference>
<name>A0A0F9CSE1_9ZZZZ</name>
<reference evidence="7" key="1">
    <citation type="journal article" date="2015" name="Nature">
        <title>Complex archaea that bridge the gap between prokaryotes and eukaryotes.</title>
        <authorList>
            <person name="Spang A."/>
            <person name="Saw J.H."/>
            <person name="Jorgensen S.L."/>
            <person name="Zaremba-Niedzwiedzka K."/>
            <person name="Martijn J."/>
            <person name="Lind A.E."/>
            <person name="van Eijk R."/>
            <person name="Schleper C."/>
            <person name="Guy L."/>
            <person name="Ettema T.J."/>
        </authorList>
    </citation>
    <scope>NUCLEOTIDE SEQUENCE</scope>
</reference>
<feature type="non-terminal residue" evidence="7">
    <location>
        <position position="1"/>
    </location>
</feature>
<comment type="similarity">
    <text evidence="1">Belongs to the TFIIB family.</text>
</comment>
<dbReference type="PANTHER" id="PTHR11618:SF13">
    <property type="entry name" value="TRANSCRIPTION INITIATION FACTOR IIB"/>
    <property type="match status" value="1"/>
</dbReference>
<dbReference type="InterPro" id="IPR013763">
    <property type="entry name" value="Cyclin-like_dom"/>
</dbReference>
<accession>A0A0F9CSE1</accession>
<evidence type="ECO:0000256" key="2">
    <source>
        <dbReference type="ARBA" id="ARBA00013932"/>
    </source>
</evidence>
<dbReference type="InterPro" id="IPR023486">
    <property type="entry name" value="TFIIB_CS"/>
</dbReference>
<evidence type="ECO:0000256" key="1">
    <source>
        <dbReference type="ARBA" id="ARBA00010857"/>
    </source>
</evidence>
<dbReference type="Gene3D" id="1.10.472.10">
    <property type="entry name" value="Cyclin-like"/>
    <property type="match status" value="1"/>
</dbReference>
<dbReference type="PRINTS" id="PR00685">
    <property type="entry name" value="TIFACTORIIB"/>
</dbReference>
<protein>
    <recommendedName>
        <fullName evidence="2">Transcription initiation factor IIB</fullName>
    </recommendedName>
</protein>
<dbReference type="GO" id="GO:0097550">
    <property type="term" value="C:transcription preinitiation complex"/>
    <property type="evidence" value="ECO:0007669"/>
    <property type="project" value="TreeGrafter"/>
</dbReference>
<feature type="domain" description="Cyclin-like" evidence="6">
    <location>
        <begin position="9"/>
        <end position="90"/>
    </location>
</feature>
<evidence type="ECO:0000256" key="3">
    <source>
        <dbReference type="ARBA" id="ARBA00022737"/>
    </source>
</evidence>
<proteinExistence type="inferred from homology"/>
<dbReference type="AlphaFoldDB" id="A0A0F9CSE1"/>
<dbReference type="Pfam" id="PF00382">
    <property type="entry name" value="TFIIB"/>
    <property type="match status" value="1"/>
</dbReference>
<dbReference type="EMBL" id="LAZR01031928">
    <property type="protein sequence ID" value="KKL52348.1"/>
    <property type="molecule type" value="Genomic_DNA"/>
</dbReference>
<evidence type="ECO:0000313" key="7">
    <source>
        <dbReference type="EMBL" id="KKL52348.1"/>
    </source>
</evidence>
<gene>
    <name evidence="7" type="ORF">LCGC14_2286380</name>
</gene>
<dbReference type="SMART" id="SM00385">
    <property type="entry name" value="CYCLIN"/>
    <property type="match status" value="1"/>
</dbReference>
<dbReference type="InterPro" id="IPR013150">
    <property type="entry name" value="TFIIB_cyclin"/>
</dbReference>
<evidence type="ECO:0000256" key="4">
    <source>
        <dbReference type="ARBA" id="ARBA00023015"/>
    </source>
</evidence>
<keyword evidence="3" id="KW-0677">Repeat</keyword>
<evidence type="ECO:0000256" key="5">
    <source>
        <dbReference type="ARBA" id="ARBA00023163"/>
    </source>
</evidence>
<evidence type="ECO:0000259" key="6">
    <source>
        <dbReference type="SMART" id="SM00385"/>
    </source>
</evidence>
<comment type="caution">
    <text evidence="7">The sequence shown here is derived from an EMBL/GenBank/DDBJ whole genome shotgun (WGS) entry which is preliminary data.</text>
</comment>
<dbReference type="PANTHER" id="PTHR11618">
    <property type="entry name" value="TRANSCRIPTION INITIATION FACTOR IIB-RELATED"/>
    <property type="match status" value="1"/>
</dbReference>
<sequence>RLDQYDPGSFIVKLANNLNLKEKTKRDALDFLKRAKEKEITAGKHPVALAASSLYLSAVINGERLSQKKFSDIAGISDVTIRNRTALIKKTLNLCI</sequence>